<dbReference type="Proteomes" id="UP001285263">
    <property type="component" value="Unassembled WGS sequence"/>
</dbReference>
<evidence type="ECO:0000313" key="6">
    <source>
        <dbReference type="EMBL" id="MDY0749141.1"/>
    </source>
</evidence>
<comment type="similarity">
    <text evidence="1">Belongs to the LysR transcriptional regulatory family.</text>
</comment>
<dbReference type="SUPFAM" id="SSF53850">
    <property type="entry name" value="Periplasmic binding protein-like II"/>
    <property type="match status" value="1"/>
</dbReference>
<dbReference type="InterPro" id="IPR036390">
    <property type="entry name" value="WH_DNA-bd_sf"/>
</dbReference>
<keyword evidence="3" id="KW-0238">DNA-binding</keyword>
<evidence type="ECO:0000256" key="1">
    <source>
        <dbReference type="ARBA" id="ARBA00009437"/>
    </source>
</evidence>
<dbReference type="Pfam" id="PF00126">
    <property type="entry name" value="HTH_1"/>
    <property type="match status" value="1"/>
</dbReference>
<dbReference type="PANTHER" id="PTHR30118">
    <property type="entry name" value="HTH-TYPE TRANSCRIPTIONAL REGULATOR LEUO-RELATED"/>
    <property type="match status" value="1"/>
</dbReference>
<dbReference type="InterPro" id="IPR000847">
    <property type="entry name" value="LysR_HTH_N"/>
</dbReference>
<dbReference type="PROSITE" id="PS50931">
    <property type="entry name" value="HTH_LYSR"/>
    <property type="match status" value="1"/>
</dbReference>
<dbReference type="Gene3D" id="3.40.190.10">
    <property type="entry name" value="Periplasmic binding protein-like II"/>
    <property type="match status" value="2"/>
</dbReference>
<organism evidence="6 7">
    <name type="scientific">Roseateles agri</name>
    <dbReference type="NCBI Taxonomy" id="3098619"/>
    <lineage>
        <taxon>Bacteria</taxon>
        <taxon>Pseudomonadati</taxon>
        <taxon>Pseudomonadota</taxon>
        <taxon>Betaproteobacteria</taxon>
        <taxon>Burkholderiales</taxon>
        <taxon>Sphaerotilaceae</taxon>
        <taxon>Roseateles</taxon>
    </lineage>
</organism>
<dbReference type="PRINTS" id="PR00039">
    <property type="entry name" value="HTHLYSR"/>
</dbReference>
<proteinExistence type="inferred from homology"/>
<protein>
    <submittedName>
        <fullName evidence="6">LysR family transcriptional regulator</fullName>
    </submittedName>
</protein>
<keyword evidence="2" id="KW-0805">Transcription regulation</keyword>
<reference evidence="6 7" key="1">
    <citation type="submission" date="2023-11" db="EMBL/GenBank/DDBJ databases">
        <title>Paucibacter sp. nov., isolated from fresh soil in Korea.</title>
        <authorList>
            <person name="Le N.T.T."/>
        </authorList>
    </citation>
    <scope>NUCLEOTIDE SEQUENCE [LARGE SCALE GENOMIC DNA]</scope>
    <source>
        <strain evidence="6 7">R3-3</strain>
    </source>
</reference>
<dbReference type="Gene3D" id="1.10.10.10">
    <property type="entry name" value="Winged helix-like DNA-binding domain superfamily/Winged helix DNA-binding domain"/>
    <property type="match status" value="1"/>
</dbReference>
<evidence type="ECO:0000313" key="7">
    <source>
        <dbReference type="Proteomes" id="UP001285263"/>
    </source>
</evidence>
<dbReference type="PANTHER" id="PTHR30118:SF15">
    <property type="entry name" value="TRANSCRIPTIONAL REGULATORY PROTEIN"/>
    <property type="match status" value="1"/>
</dbReference>
<dbReference type="EMBL" id="JAXCLA010000014">
    <property type="protein sequence ID" value="MDY0749141.1"/>
    <property type="molecule type" value="Genomic_DNA"/>
</dbReference>
<evidence type="ECO:0000256" key="3">
    <source>
        <dbReference type="ARBA" id="ARBA00023125"/>
    </source>
</evidence>
<evidence type="ECO:0000256" key="4">
    <source>
        <dbReference type="ARBA" id="ARBA00023163"/>
    </source>
</evidence>
<name>A0ABU5DS38_9BURK</name>
<dbReference type="SUPFAM" id="SSF46785">
    <property type="entry name" value="Winged helix' DNA-binding domain"/>
    <property type="match status" value="1"/>
</dbReference>
<accession>A0ABU5DS38</accession>
<dbReference type="RefSeq" id="WP_320427108.1">
    <property type="nucleotide sequence ID" value="NZ_JAXCLA010000014.1"/>
</dbReference>
<feature type="domain" description="HTH lysR-type" evidence="5">
    <location>
        <begin position="6"/>
        <end position="63"/>
    </location>
</feature>
<dbReference type="InterPro" id="IPR050389">
    <property type="entry name" value="LysR-type_TF"/>
</dbReference>
<evidence type="ECO:0000256" key="2">
    <source>
        <dbReference type="ARBA" id="ARBA00023015"/>
    </source>
</evidence>
<dbReference type="Pfam" id="PF03466">
    <property type="entry name" value="LysR_substrate"/>
    <property type="match status" value="1"/>
</dbReference>
<comment type="caution">
    <text evidence="6">The sequence shown here is derived from an EMBL/GenBank/DDBJ whole genome shotgun (WGS) entry which is preliminary data.</text>
</comment>
<dbReference type="InterPro" id="IPR005119">
    <property type="entry name" value="LysR_subst-bd"/>
</dbReference>
<evidence type="ECO:0000259" key="5">
    <source>
        <dbReference type="PROSITE" id="PS50931"/>
    </source>
</evidence>
<keyword evidence="7" id="KW-1185">Reference proteome</keyword>
<gene>
    <name evidence="6" type="ORF">SNE35_31885</name>
</gene>
<sequence>MQLRNVDLNLLKAFDALMDERSVTKAAARLALTQPAVSGTLNRLRDLIGDPLFVRSQRGVVPTARALELVAPVKQILASIEAVLRPVDFEPGEAAFTVSVAATDYALRAVVMPFITALRPLAPGIKVAVVQAGTGAIHQRMERGQLDMALLTPEMTPPDLHSQALFDERYVCVLREDHPVAGKRKLSLDRFCELDHGIVSLDGGGFSGATDEALKRLGRERRVVVSVPSFVMLLDLVRSSDLVALVPKRLLKEPTGLRVLEPPLDVPGFTKLLAWHARTHEDVGQRWVRELLVRVCAAKR</sequence>
<keyword evidence="4" id="KW-0804">Transcription</keyword>
<dbReference type="InterPro" id="IPR036388">
    <property type="entry name" value="WH-like_DNA-bd_sf"/>
</dbReference>